<evidence type="ECO:0000313" key="2">
    <source>
        <dbReference type="EMBL" id="CAL4932749.1"/>
    </source>
</evidence>
<feature type="region of interest" description="Disordered" evidence="1">
    <location>
        <begin position="250"/>
        <end position="291"/>
    </location>
</feature>
<evidence type="ECO:0000256" key="1">
    <source>
        <dbReference type="SAM" id="MobiDB-lite"/>
    </source>
</evidence>
<accession>A0ABC8XZ02</accession>
<sequence length="291" mass="32035">MSTLLLKFVGAGLWESEDAAGRLGLVAHAAFLHAGFVPYGAEPPSGHLLKRAGNTASSFFLSRLYTAPELAHREGAEAAVLMLCGTGGGGAALLMYLTADGGDMWCTYRQGLDAAAMASLFSSRLEDTESWGSRICKWLAEIACGGLLAELCRRNGLPQTGFTSLPEDVVVEILKRITGPEDLASMASTSWALRHLVVEECKNQLRKETWAAWPWHYLDMIWSFARRAPPSPPAELHDVLPEPENINMARRSKAEGHHRKDVSRRNDCRNKGRRAAGAIHSPSSRYRWKHR</sequence>
<name>A0ABC8XZ02_9POAL</name>
<evidence type="ECO:0008006" key="4">
    <source>
        <dbReference type="Google" id="ProtNLM"/>
    </source>
</evidence>
<gene>
    <name evidence="2" type="ORF">URODEC1_LOCUS27782</name>
</gene>
<dbReference type="EMBL" id="OZ075125">
    <property type="protein sequence ID" value="CAL4932749.1"/>
    <property type="molecule type" value="Genomic_DNA"/>
</dbReference>
<protein>
    <recommendedName>
        <fullName evidence="4">F-box domain-containing protein</fullName>
    </recommendedName>
</protein>
<dbReference type="PANTHER" id="PTHR34791">
    <property type="entry name" value="OS02G0272100 PROTEIN"/>
    <property type="match status" value="1"/>
</dbReference>
<reference evidence="2" key="1">
    <citation type="submission" date="2024-10" db="EMBL/GenBank/DDBJ databases">
        <authorList>
            <person name="Ryan C."/>
        </authorList>
    </citation>
    <scope>NUCLEOTIDE SEQUENCE [LARGE SCALE GENOMIC DNA]</scope>
</reference>
<dbReference type="Proteomes" id="UP001497457">
    <property type="component" value="Chromosome 15b"/>
</dbReference>
<proteinExistence type="predicted"/>
<dbReference type="InterPro" id="IPR036047">
    <property type="entry name" value="F-box-like_dom_sf"/>
</dbReference>
<dbReference type="CDD" id="cd09917">
    <property type="entry name" value="F-box_SF"/>
    <property type="match status" value="1"/>
</dbReference>
<dbReference type="PANTHER" id="PTHR34791:SF4">
    <property type="entry name" value="F-BOX DOMAIN CONTAINING PROTEIN"/>
    <property type="match status" value="1"/>
</dbReference>
<keyword evidence="3" id="KW-1185">Reference proteome</keyword>
<organism evidence="2 3">
    <name type="scientific">Urochloa decumbens</name>
    <dbReference type="NCBI Taxonomy" id="240449"/>
    <lineage>
        <taxon>Eukaryota</taxon>
        <taxon>Viridiplantae</taxon>
        <taxon>Streptophyta</taxon>
        <taxon>Embryophyta</taxon>
        <taxon>Tracheophyta</taxon>
        <taxon>Spermatophyta</taxon>
        <taxon>Magnoliopsida</taxon>
        <taxon>Liliopsida</taxon>
        <taxon>Poales</taxon>
        <taxon>Poaceae</taxon>
        <taxon>PACMAD clade</taxon>
        <taxon>Panicoideae</taxon>
        <taxon>Panicodae</taxon>
        <taxon>Paniceae</taxon>
        <taxon>Melinidinae</taxon>
        <taxon>Urochloa</taxon>
    </lineage>
</organism>
<dbReference type="AlphaFoldDB" id="A0ABC8XZ02"/>
<evidence type="ECO:0000313" key="3">
    <source>
        <dbReference type="Proteomes" id="UP001497457"/>
    </source>
</evidence>
<dbReference type="SUPFAM" id="SSF81383">
    <property type="entry name" value="F-box domain"/>
    <property type="match status" value="1"/>
</dbReference>